<dbReference type="InterPro" id="IPR016181">
    <property type="entry name" value="Acyl_CoA_acyltransferase"/>
</dbReference>
<dbReference type="AlphaFoldDB" id="A0A399NYE4"/>
<dbReference type="InterPro" id="IPR031165">
    <property type="entry name" value="GNAT_YJDJ"/>
</dbReference>
<keyword evidence="2" id="KW-0808">Transferase</keyword>
<name>A0A399NYE4_9MICO</name>
<dbReference type="EMBL" id="QWEA01001494">
    <property type="protein sequence ID" value="RII99173.1"/>
    <property type="molecule type" value="Genomic_DNA"/>
</dbReference>
<proteinExistence type="predicted"/>
<evidence type="ECO:0000259" key="1">
    <source>
        <dbReference type="PROSITE" id="PS51729"/>
    </source>
</evidence>
<feature type="non-terminal residue" evidence="2">
    <location>
        <position position="73"/>
    </location>
</feature>
<feature type="domain" description="N-acetyltransferase" evidence="1">
    <location>
        <begin position="6"/>
        <end position="73"/>
    </location>
</feature>
<dbReference type="GO" id="GO:0016740">
    <property type="term" value="F:transferase activity"/>
    <property type="evidence" value="ECO:0007669"/>
    <property type="project" value="UniProtKB-KW"/>
</dbReference>
<dbReference type="Proteomes" id="UP000266634">
    <property type="component" value="Unassembled WGS sequence"/>
</dbReference>
<organism evidence="2 3">
    <name type="scientific">Clavibacter michiganensis subsp. insidiosus</name>
    <dbReference type="NCBI Taxonomy" id="33014"/>
    <lineage>
        <taxon>Bacteria</taxon>
        <taxon>Bacillati</taxon>
        <taxon>Actinomycetota</taxon>
        <taxon>Actinomycetes</taxon>
        <taxon>Micrococcales</taxon>
        <taxon>Microbacteriaceae</taxon>
        <taxon>Clavibacter</taxon>
    </lineage>
</organism>
<evidence type="ECO:0000313" key="3">
    <source>
        <dbReference type="Proteomes" id="UP000266634"/>
    </source>
</evidence>
<dbReference type="CDD" id="cd04301">
    <property type="entry name" value="NAT_SF"/>
    <property type="match status" value="1"/>
</dbReference>
<dbReference type="Gene3D" id="3.40.630.30">
    <property type="match status" value="1"/>
</dbReference>
<comment type="caution">
    <text evidence="2">The sequence shown here is derived from an EMBL/GenBank/DDBJ whole genome shotgun (WGS) entry which is preliminary data.</text>
</comment>
<dbReference type="Pfam" id="PF14542">
    <property type="entry name" value="Acetyltransf_CG"/>
    <property type="match status" value="1"/>
</dbReference>
<protein>
    <submittedName>
        <fullName evidence="2">N-acetyltransferase</fullName>
    </submittedName>
</protein>
<gene>
    <name evidence="2" type="ORF">DZF93_19340</name>
</gene>
<reference evidence="2 3" key="1">
    <citation type="submission" date="2018-08" db="EMBL/GenBank/DDBJ databases">
        <title>Genome Sequence of Clavibacter michiganensis Subspecies type strains, and the Atypical Peach-Colored Strains Isolated from Tomato.</title>
        <authorList>
            <person name="Osdaghi E."/>
            <person name="Portier P."/>
            <person name="Briand M."/>
            <person name="Jacques M.-A."/>
        </authorList>
    </citation>
    <scope>NUCLEOTIDE SEQUENCE [LARGE SCALE GENOMIC DNA]</scope>
    <source>
        <strain evidence="2 3">CFBP 6488</strain>
    </source>
</reference>
<accession>A0A399NYE4</accession>
<dbReference type="PROSITE" id="PS51729">
    <property type="entry name" value="GNAT_YJDJ"/>
    <property type="match status" value="1"/>
</dbReference>
<dbReference type="SUPFAM" id="SSF55729">
    <property type="entry name" value="Acyl-CoA N-acyltransferases (Nat)"/>
    <property type="match status" value="1"/>
</dbReference>
<sequence>MSVDVTHDPDGSRYTLWLDGERAGFADYLIQGDRIVFTHTEVDPAKRRGGLGGELVRAALDDVRGGSRTVVAA</sequence>
<evidence type="ECO:0000313" key="2">
    <source>
        <dbReference type="EMBL" id="RII99173.1"/>
    </source>
</evidence>